<feature type="compositionally biased region" description="Polar residues" evidence="1">
    <location>
        <begin position="449"/>
        <end position="461"/>
    </location>
</feature>
<feature type="region of interest" description="Disordered" evidence="1">
    <location>
        <begin position="106"/>
        <end position="126"/>
    </location>
</feature>
<dbReference type="Proteomes" id="UP000515154">
    <property type="component" value="Linkage group LG10"/>
</dbReference>
<evidence type="ECO:0000313" key="8">
    <source>
        <dbReference type="RefSeq" id="XP_036362481.1"/>
    </source>
</evidence>
<organism evidence="3 4">
    <name type="scientific">Octopus sinensis</name>
    <name type="common">East Asian common octopus</name>
    <dbReference type="NCBI Taxonomy" id="2607531"/>
    <lineage>
        <taxon>Eukaryota</taxon>
        <taxon>Metazoa</taxon>
        <taxon>Spiralia</taxon>
        <taxon>Lophotrochozoa</taxon>
        <taxon>Mollusca</taxon>
        <taxon>Cephalopoda</taxon>
        <taxon>Coleoidea</taxon>
        <taxon>Octopodiformes</taxon>
        <taxon>Octopoda</taxon>
        <taxon>Incirrata</taxon>
        <taxon>Octopodidae</taxon>
        <taxon>Octopus</taxon>
    </lineage>
</organism>
<feature type="compositionally biased region" description="Low complexity" evidence="1">
    <location>
        <begin position="198"/>
        <end position="218"/>
    </location>
</feature>
<dbReference type="AlphaFoldDB" id="A0A6P7SUV0"/>
<protein>
    <recommendedName>
        <fullName evidence="2">Myb/SANT-like DNA-binding domain-containing protein</fullName>
    </recommendedName>
</protein>
<dbReference type="InterPro" id="IPR028002">
    <property type="entry name" value="Myb_DNA-bind_5"/>
</dbReference>
<feature type="domain" description="Myb/SANT-like DNA-binding" evidence="2">
    <location>
        <begin position="5"/>
        <end position="79"/>
    </location>
</feature>
<feature type="compositionally biased region" description="Low complexity" evidence="1">
    <location>
        <begin position="241"/>
        <end position="253"/>
    </location>
</feature>
<dbReference type="KEGG" id="osn:115216637"/>
<evidence type="ECO:0000313" key="3">
    <source>
        <dbReference type="Proteomes" id="UP000515154"/>
    </source>
</evidence>
<feature type="region of interest" description="Disordered" evidence="1">
    <location>
        <begin position="192"/>
        <end position="420"/>
    </location>
</feature>
<dbReference type="RefSeq" id="XP_029641983.1">
    <property type="nucleotide sequence ID" value="XM_029786123.2"/>
</dbReference>
<reference evidence="4 5" key="1">
    <citation type="submission" date="2025-08" db="UniProtKB">
        <authorList>
            <consortium name="RefSeq"/>
        </authorList>
    </citation>
    <scope>IDENTIFICATION</scope>
</reference>
<feature type="compositionally biased region" description="Polar residues" evidence="1">
    <location>
        <begin position="405"/>
        <end position="416"/>
    </location>
</feature>
<feature type="compositionally biased region" description="Low complexity" evidence="1">
    <location>
        <begin position="482"/>
        <end position="491"/>
    </location>
</feature>
<evidence type="ECO:0000256" key="1">
    <source>
        <dbReference type="SAM" id="MobiDB-lite"/>
    </source>
</evidence>
<dbReference type="RefSeq" id="XP_036362481.1">
    <property type="nucleotide sequence ID" value="XM_036506588.1"/>
</dbReference>
<proteinExistence type="predicted"/>
<feature type="region of interest" description="Disordered" evidence="1">
    <location>
        <begin position="449"/>
        <end position="493"/>
    </location>
</feature>
<sequence length="658" mass="73478">MSSRRSANFTHHEKEILLSLMQTYRHVVEDKRTDGIMVKEKNAAWIELTNKYNAQNEVWTRSVKQLRQCWKNLKSRARIDLMRVNLQTTTSDSDTNTVRLNLVPLNNVSKPTDNTNQSTLNSSNNINNNTTGNIISNNTNNNINNTNNNNATNIILSSILNNNNSISNSNTIKSGSVPSYGSQLQALSSTAGSNSVVGLSPSLLRGGSLSNRPNSKTSGSKKRKKKKVVLNDVSSRNFATNDNNSNSNSNSSSRRQQRLLTVSSATIGVERDDIDDEDDADEDDEEEDTVAVLAAVNDDDSNTIGARRRRRRRLNPTSKSTSISDSALVDVADENDEFDEDENEEEEEEEDEDEDVEGDDNDEVDDDDEDIDDSGTVDDDIYNDEDVRRSSRHHRSGVAVDSFHVEQNSDPSSQPGAAQDVDPLYSVENLAVVSVSGSADRIHFQHHANSPTSDLQNQTDGNLLHSHHPHQQLHQSQHHQQQHQPPHLHSQVNNYHHSNRLSADSITRLDDDFSSTEPDIKVFDSIRGFGKVLHSQSSFSNQIVNNNSVNFTPSINYTSDINDLNGVSAAPQSGPLIVSAHSENGGQMPSIEPVLVEKVNDHDMLLDDLRKTEHAEKMKNIRLERKLINVEHKARMGLIKLKSEYIKLKMDFLLQNKR</sequence>
<evidence type="ECO:0000313" key="5">
    <source>
        <dbReference type="RefSeq" id="XP_036362478.1"/>
    </source>
</evidence>
<feature type="compositionally biased region" description="Basic residues" evidence="1">
    <location>
        <begin position="219"/>
        <end position="228"/>
    </location>
</feature>
<accession>A0A6P7SUV0</accession>
<evidence type="ECO:0000313" key="7">
    <source>
        <dbReference type="RefSeq" id="XP_036362480.1"/>
    </source>
</evidence>
<dbReference type="RefSeq" id="XP_036362480.1">
    <property type="nucleotide sequence ID" value="XM_036506587.1"/>
</dbReference>
<evidence type="ECO:0000259" key="2">
    <source>
        <dbReference type="Pfam" id="PF13873"/>
    </source>
</evidence>
<dbReference type="PANTHER" id="PTHR21411">
    <property type="entry name" value="APONTIC"/>
    <property type="match status" value="1"/>
</dbReference>
<gene>
    <name evidence="4 5 6 7 8" type="primary">LOC115216637</name>
</gene>
<dbReference type="PANTHER" id="PTHR21411:SF0">
    <property type="entry name" value="REGULATORY PROTEIN ZESTE"/>
    <property type="match status" value="1"/>
</dbReference>
<feature type="compositionally biased region" description="Polar residues" evidence="1">
    <location>
        <begin position="315"/>
        <end position="325"/>
    </location>
</feature>
<evidence type="ECO:0000313" key="4">
    <source>
        <dbReference type="RefSeq" id="XP_029641983.1"/>
    </source>
</evidence>
<dbReference type="RefSeq" id="XP_036362479.1">
    <property type="nucleotide sequence ID" value="XM_036506586.1"/>
</dbReference>
<feature type="compositionally biased region" description="Acidic residues" evidence="1">
    <location>
        <begin position="331"/>
        <end position="384"/>
    </location>
</feature>
<dbReference type="Pfam" id="PF13873">
    <property type="entry name" value="Myb_DNA-bind_5"/>
    <property type="match status" value="1"/>
</dbReference>
<feature type="compositionally biased region" description="Acidic residues" evidence="1">
    <location>
        <begin position="272"/>
        <end position="289"/>
    </location>
</feature>
<dbReference type="RefSeq" id="XP_036362478.1">
    <property type="nucleotide sequence ID" value="XM_036506585.1"/>
</dbReference>
<feature type="compositionally biased region" description="Low complexity" evidence="1">
    <location>
        <begin position="114"/>
        <end position="126"/>
    </location>
</feature>
<name>A0A6P7SUV0_9MOLL</name>
<feature type="compositionally biased region" description="Basic residues" evidence="1">
    <location>
        <begin position="465"/>
        <end position="481"/>
    </location>
</feature>
<evidence type="ECO:0000313" key="6">
    <source>
        <dbReference type="RefSeq" id="XP_036362479.1"/>
    </source>
</evidence>
<keyword evidence="3" id="KW-1185">Reference proteome</keyword>